<dbReference type="EMBL" id="AJWJ01000975">
    <property type="protein sequence ID" value="KAF2068463.1"/>
    <property type="molecule type" value="Genomic_DNA"/>
</dbReference>
<feature type="repeat" description="MVP" evidence="9">
    <location>
        <begin position="169"/>
        <end position="221"/>
    </location>
</feature>
<dbReference type="GO" id="GO:0005634">
    <property type="term" value="C:nucleus"/>
    <property type="evidence" value="ECO:0007669"/>
    <property type="project" value="UniProtKB-SubCell"/>
</dbReference>
<evidence type="ECO:0000256" key="10">
    <source>
        <dbReference type="SAM" id="Coils"/>
    </source>
</evidence>
<dbReference type="FunFam" id="2.30.30.570:FF:000001">
    <property type="entry name" value="major vault protein-like"/>
    <property type="match status" value="1"/>
</dbReference>
<feature type="repeat" description="MVP" evidence="9">
    <location>
        <begin position="281"/>
        <end position="330"/>
    </location>
</feature>
<evidence type="ECO:0000259" key="13">
    <source>
        <dbReference type="Pfam" id="PF17794"/>
    </source>
</evidence>
<feature type="domain" description="Major vault protein repeat" evidence="11">
    <location>
        <begin position="327"/>
        <end position="367"/>
    </location>
</feature>
<dbReference type="InterPro" id="IPR002499">
    <property type="entry name" value="Vault_N"/>
</dbReference>
<comment type="caution">
    <text evidence="16">The sequence shown here is derived from an EMBL/GenBank/DDBJ whole genome shotgun (WGS) entry which is preliminary data.</text>
</comment>
<feature type="repeat" description="MVP" evidence="9">
    <location>
        <begin position="331"/>
        <end position="382"/>
    </location>
</feature>
<dbReference type="Gene3D" id="6.10.250.720">
    <property type="match status" value="1"/>
</dbReference>
<dbReference type="InterPro" id="IPR021870">
    <property type="entry name" value="MVP_shoulder"/>
</dbReference>
<evidence type="ECO:0000313" key="16">
    <source>
        <dbReference type="EMBL" id="KAF2068463.1"/>
    </source>
</evidence>
<dbReference type="FunFam" id="2.30.30.570:FF:000002">
    <property type="entry name" value="Major vault protein-alpha"/>
    <property type="match status" value="1"/>
</dbReference>
<evidence type="ECO:0000313" key="17">
    <source>
        <dbReference type="Proteomes" id="UP000695562"/>
    </source>
</evidence>
<feature type="domain" description="Major vault protein repeat" evidence="15">
    <location>
        <begin position="379"/>
        <end position="429"/>
    </location>
</feature>
<sequence>MSEINSVIRIKPYHFIHVLDNNASVTRVEVGPQTFTRQDHEKIVSGPEPMILIPQRHYCTISNPVVRNEKSDLVLDEFGQVKLRYGDEEIRTAQEPFALYPGEKLSGKVTPLQVVPPLKALRLRALRDFVQNGVAHVAGDEWLFEGPATYIPRIEVRVEEEVKATIIAPNQALKLRANKACTDRSNVARKAGEEWLVRKQGAYLPGVDERVIEVVNATILTDKKALHLKATKTFTDETRKPSVVRKAGEEWLVTSKDSETHIPDVYEQVVGEVFITTLSNRQYCVVVDPVGANGKPQLGQRELRKGEAAFFLKPGESLEGNRINPVYVLGEQEALLLRAKETFAEEGTTHLAGDRWMIYGPADYVPPVQVEVVEKRQSIPLDDNEGIYVRDIKTGKVTMITGQSYMLKANEELWVKELPRTVEEVLAKESLNPEFSDSRDPTRVVTYRAPHNSAVQIYDYKEKKSRVVFGPDLVMLGADEHFTVLSLSGDKPKRPHQIKAIALYLGPDFMTDVVIVETSDHARLSLKLSYNWEFKVDKTKIEDGQKIFQVPDFVGDSCKAIASRVRGAVAAVSFDDFHKRSAEVIRQSVFGTDENGQIRKNFSFNSNNLVITNIDIQSVEPVDQRTRDSLQKSVQLAIEITTKSQEAAARHEAERLEQGARGRLERQKIHDEAQAELAKIELHQLQAQSAAVESTGQATAEAQANAEAATIAAEAAVKQAELKAQANKIRNESELALLKQARDAELTYKKSLDELELEKSNELAVIEAKKFADIVKSIGQDTIKSIAQAGPEMQAKLLQGLGLKSFMITDGSSPINLFNTANGLIGGVPKKN</sequence>
<evidence type="ECO:0000256" key="8">
    <source>
        <dbReference type="ARBA" id="ARBA00063289"/>
    </source>
</evidence>
<feature type="domain" description="Major vault protein repeat" evidence="11">
    <location>
        <begin position="218"/>
        <end position="264"/>
    </location>
</feature>
<dbReference type="InterPro" id="IPR041136">
    <property type="entry name" value="Vault_4"/>
</dbReference>
<dbReference type="Gene3D" id="2.30.30.560">
    <property type="match status" value="2"/>
</dbReference>
<dbReference type="Gene3D" id="3.30.479.30">
    <property type="entry name" value="Band 7 domain"/>
    <property type="match status" value="1"/>
</dbReference>
<dbReference type="OrthoDB" id="6125719at2759"/>
<dbReference type="Pfam" id="PF01505">
    <property type="entry name" value="Vault"/>
    <property type="match status" value="4"/>
</dbReference>
<dbReference type="PANTHER" id="PTHR14165:SF3">
    <property type="entry name" value="MAJOR VAULT PROTEIN"/>
    <property type="match status" value="1"/>
</dbReference>
<comment type="subunit">
    <text evidence="8">The vault ribonucleoprotein particle is a huge (400 A x 670 A) cage structure of 12.9 MDa. It consists of a dimer of half-vaults, with each half-vault comprising 39 identical major vault protein (MVP) chains. Dictyostelium is one of the few organisms in which the major component is actually two proteins (alpha and beta).</text>
</comment>
<dbReference type="InterPro" id="IPR036013">
    <property type="entry name" value="Band_7/SPFH_dom_sf"/>
</dbReference>
<dbReference type="FunFam" id="2.30.30.560:FF:000002">
    <property type="entry name" value="Major vault protein-alpha"/>
    <property type="match status" value="1"/>
</dbReference>
<feature type="domain" description="Major vault protein repeat" evidence="13">
    <location>
        <begin position="275"/>
        <end position="320"/>
    </location>
</feature>
<organism evidence="16 17">
    <name type="scientific">Polysphondylium violaceum</name>
    <dbReference type="NCBI Taxonomy" id="133409"/>
    <lineage>
        <taxon>Eukaryota</taxon>
        <taxon>Amoebozoa</taxon>
        <taxon>Evosea</taxon>
        <taxon>Eumycetozoa</taxon>
        <taxon>Dictyostelia</taxon>
        <taxon>Dictyosteliales</taxon>
        <taxon>Dictyosteliaceae</taxon>
        <taxon>Polysphondylium</taxon>
    </lineage>
</organism>
<dbReference type="InterPro" id="IPR039059">
    <property type="entry name" value="MVP"/>
</dbReference>
<dbReference type="GO" id="GO:0005737">
    <property type="term" value="C:cytoplasm"/>
    <property type="evidence" value="ECO:0007669"/>
    <property type="project" value="UniProtKB-SubCell"/>
</dbReference>
<dbReference type="Gene3D" id="2.30.30.620">
    <property type="match status" value="1"/>
</dbReference>
<dbReference type="InterPro" id="IPR043023">
    <property type="entry name" value="MVP_rep_sf"/>
</dbReference>
<proteinExistence type="predicted"/>
<dbReference type="Pfam" id="PF11978">
    <property type="entry name" value="MVP_shoulder"/>
    <property type="match status" value="1"/>
</dbReference>
<feature type="domain" description="Major vault protein repeat" evidence="13">
    <location>
        <begin position="50"/>
        <end position="109"/>
    </location>
</feature>
<name>A0A8J4PKF4_9MYCE</name>
<keyword evidence="17" id="KW-1185">Reference proteome</keyword>
<dbReference type="Pfam" id="PF17796">
    <property type="entry name" value="Vault_4"/>
    <property type="match status" value="1"/>
</dbReference>
<dbReference type="Gene3D" id="6.20.380.10">
    <property type="match status" value="1"/>
</dbReference>
<feature type="coiled-coil region" evidence="10">
    <location>
        <begin position="712"/>
        <end position="758"/>
    </location>
</feature>
<evidence type="ECO:0008006" key="18">
    <source>
        <dbReference type="Google" id="ProtNLM"/>
    </source>
</evidence>
<dbReference type="Gene3D" id="2.30.30.570">
    <property type="match status" value="2"/>
</dbReference>
<keyword evidence="6" id="KW-0539">Nucleus</keyword>
<evidence type="ECO:0000256" key="6">
    <source>
        <dbReference type="ARBA" id="ARBA00023242"/>
    </source>
</evidence>
<keyword evidence="4" id="KW-0677">Repeat</keyword>
<dbReference type="AlphaFoldDB" id="A0A8J4PKF4"/>
<comment type="subcellular location">
    <subcellularLocation>
        <location evidence="2 9">Cytoplasm</location>
    </subcellularLocation>
    <subcellularLocation>
        <location evidence="1">Nucleus</location>
    </subcellularLocation>
</comment>
<feature type="domain" description="Major vault protein shoulder" evidence="12">
    <location>
        <begin position="506"/>
        <end position="623"/>
    </location>
</feature>
<dbReference type="Pfam" id="PF17795">
    <property type="entry name" value="Vault_3"/>
    <property type="match status" value="1"/>
</dbReference>
<evidence type="ECO:0000256" key="2">
    <source>
        <dbReference type="ARBA" id="ARBA00004496"/>
    </source>
</evidence>
<feature type="domain" description="Major vault protein repeat" evidence="11">
    <location>
        <begin position="113"/>
        <end position="153"/>
    </location>
</feature>
<dbReference type="CDD" id="cd08825">
    <property type="entry name" value="MVP_shoulder"/>
    <property type="match status" value="1"/>
</dbReference>
<dbReference type="FunFam" id="2.30.30.550:FF:000001">
    <property type="entry name" value="major vault protein-like"/>
    <property type="match status" value="3"/>
</dbReference>
<dbReference type="FunFam" id="3.30.479.30:FF:000010">
    <property type="entry name" value="major vault protein-like"/>
    <property type="match status" value="1"/>
</dbReference>
<evidence type="ECO:0000259" key="15">
    <source>
        <dbReference type="Pfam" id="PF17796"/>
    </source>
</evidence>
<feature type="domain" description="Major vault protein repeat" evidence="14">
    <location>
        <begin position="444"/>
        <end position="505"/>
    </location>
</feature>
<evidence type="ECO:0000256" key="1">
    <source>
        <dbReference type="ARBA" id="ARBA00004123"/>
    </source>
</evidence>
<accession>A0A8J4PKF4</accession>
<dbReference type="Proteomes" id="UP000695562">
    <property type="component" value="Unassembled WGS sequence"/>
</dbReference>
<keyword evidence="5" id="KW-0007">Acetylation</keyword>
<evidence type="ECO:0000259" key="14">
    <source>
        <dbReference type="Pfam" id="PF17795"/>
    </source>
</evidence>
<evidence type="ECO:0000256" key="3">
    <source>
        <dbReference type="ARBA" id="ARBA00022490"/>
    </source>
</evidence>
<dbReference type="PANTHER" id="PTHR14165">
    <property type="entry name" value="MAJOR VAULT PROTEIN"/>
    <property type="match status" value="1"/>
</dbReference>
<dbReference type="FunFam" id="2.30.30.560:FF:000001">
    <property type="entry name" value="major vault protein-like"/>
    <property type="match status" value="1"/>
</dbReference>
<keyword evidence="10" id="KW-0175">Coiled coil</keyword>
<dbReference type="InterPro" id="IPR040989">
    <property type="entry name" value="Vault_3"/>
</dbReference>
<dbReference type="Gene3D" id="2.30.30.550">
    <property type="entry name" value="Major Vault Protein repeat"/>
    <property type="match status" value="4"/>
</dbReference>
<dbReference type="InterPro" id="IPR043179">
    <property type="entry name" value="Vault_2_sf"/>
</dbReference>
<evidence type="ECO:0000256" key="5">
    <source>
        <dbReference type="ARBA" id="ARBA00022990"/>
    </source>
</evidence>
<dbReference type="Pfam" id="PF17794">
    <property type="entry name" value="Vault_2"/>
    <property type="match status" value="2"/>
</dbReference>
<protein>
    <recommendedName>
        <fullName evidence="18">Major vault protein</fullName>
    </recommendedName>
</protein>
<reference evidence="16" key="1">
    <citation type="submission" date="2020-01" db="EMBL/GenBank/DDBJ databases">
        <title>Development of genomics and gene disruption for Polysphondylium violaceum indicates a role for the polyketide synthase stlB in stalk morphogenesis.</title>
        <authorList>
            <person name="Narita B."/>
            <person name="Kawabe Y."/>
            <person name="Kin K."/>
            <person name="Saito T."/>
            <person name="Gibbs R."/>
            <person name="Kuspa A."/>
            <person name="Muzny D."/>
            <person name="Queller D."/>
            <person name="Richards S."/>
            <person name="Strassman J."/>
            <person name="Sucgang R."/>
            <person name="Worley K."/>
            <person name="Schaap P."/>
        </authorList>
    </citation>
    <scope>NUCLEOTIDE SEQUENCE</scope>
    <source>
        <strain evidence="16">QSvi11</strain>
    </source>
</reference>
<dbReference type="InterPro" id="IPR041134">
    <property type="entry name" value="Vault_2"/>
</dbReference>
<feature type="repeat" description="MVP" evidence="9">
    <location>
        <begin position="222"/>
        <end position="279"/>
    </location>
</feature>
<gene>
    <name evidence="16" type="ORF">CYY_010210</name>
</gene>
<keyword evidence="3 9" id="KW-0963">Cytoplasm</keyword>
<feature type="domain" description="Major vault protein repeat" evidence="11">
    <location>
        <begin position="165"/>
        <end position="206"/>
    </location>
</feature>
<dbReference type="InterPro" id="IPR041139">
    <property type="entry name" value="MVP_rep_dom"/>
</dbReference>
<evidence type="ECO:0000259" key="12">
    <source>
        <dbReference type="Pfam" id="PF11978"/>
    </source>
</evidence>
<keyword evidence="7 9" id="KW-0687">Ribonucleoprotein</keyword>
<dbReference type="GO" id="GO:1990904">
    <property type="term" value="C:ribonucleoprotein complex"/>
    <property type="evidence" value="ECO:0007669"/>
    <property type="project" value="UniProtKB-UniRule"/>
</dbReference>
<dbReference type="PROSITE" id="PS51224">
    <property type="entry name" value="MVP"/>
    <property type="match status" value="6"/>
</dbReference>
<evidence type="ECO:0000256" key="9">
    <source>
        <dbReference type="PROSITE-ProRule" id="PRU00571"/>
    </source>
</evidence>
<feature type="repeat" description="MVP" evidence="9">
    <location>
        <begin position="56"/>
        <end position="116"/>
    </location>
</feature>
<evidence type="ECO:0000256" key="4">
    <source>
        <dbReference type="ARBA" id="ARBA00022737"/>
    </source>
</evidence>
<evidence type="ECO:0000259" key="11">
    <source>
        <dbReference type="Pfam" id="PF01505"/>
    </source>
</evidence>
<feature type="repeat" description="MVP" evidence="9">
    <location>
        <begin position="117"/>
        <end position="168"/>
    </location>
</feature>
<evidence type="ECO:0000256" key="7">
    <source>
        <dbReference type="ARBA" id="ARBA00023274"/>
    </source>
</evidence>